<comment type="similarity">
    <text evidence="1">Belongs to the N-acylglucosamine 2-epimerase family.</text>
</comment>
<dbReference type="SUPFAM" id="SSF48208">
    <property type="entry name" value="Six-hairpin glycosidases"/>
    <property type="match status" value="1"/>
</dbReference>
<dbReference type="STRING" id="1032480.MLP_20160"/>
<sequence>MPATTPLPHSAAHLGWLAAQERQLLTFGRRVVREPSGLAHWLGDDGAPDLNQPSHTFITARMAHVYFLATMRGIPGGALLADRLLTALDTAARDQHHTGWLDRQPDAVSAADLAPEPEPQPDKQTYSHAFVILAAATGTQAGHPVAPRLLEEALQLTVDRFGEHGGPLFADSLSADLATVRPYRGINANMHMVEALLAAADATGEQGWAERASAICDFVIEQAAGNQWRIPEHYTSDWQPELEYNADQPADQFRPYGATVGHAFEWARLLVQAAPAEHRDHYLSAAISLTDQAVADGWARSGHPGFAYTTDWSGQPVIDDRLHWVAAEAIATAATLWQATGDTRYQSWYDAWWDYTATYLIDHTHGSWHHQLDPQNQPSSTIWAGKPDLYHAYQAVLISQLPIRRSIAAAVLAGESSDG</sequence>
<dbReference type="KEGG" id="mph:MLP_20160"/>
<keyword evidence="4" id="KW-1185">Reference proteome</keyword>
<dbReference type="RefSeq" id="WP_013862902.1">
    <property type="nucleotide sequence ID" value="NC_015635.1"/>
</dbReference>
<dbReference type="EMBL" id="AP012204">
    <property type="protein sequence ID" value="BAK35030.1"/>
    <property type="molecule type" value="Genomic_DNA"/>
</dbReference>
<dbReference type="eggNOG" id="COG2942">
    <property type="taxonomic scope" value="Bacteria"/>
</dbReference>
<organism evidence="3 4">
    <name type="scientific">Microlunatus phosphovorus (strain ATCC 700054 / DSM 10555 / JCM 9379 / NBRC 101784 / NCIMB 13414 / VKM Ac-1990 / NM-1)</name>
    <dbReference type="NCBI Taxonomy" id="1032480"/>
    <lineage>
        <taxon>Bacteria</taxon>
        <taxon>Bacillati</taxon>
        <taxon>Actinomycetota</taxon>
        <taxon>Actinomycetes</taxon>
        <taxon>Propionibacteriales</taxon>
        <taxon>Propionibacteriaceae</taxon>
        <taxon>Microlunatus</taxon>
    </lineage>
</organism>
<dbReference type="GO" id="GO:0016853">
    <property type="term" value="F:isomerase activity"/>
    <property type="evidence" value="ECO:0007669"/>
    <property type="project" value="UniProtKB-KW"/>
</dbReference>
<evidence type="ECO:0000313" key="4">
    <source>
        <dbReference type="Proteomes" id="UP000007947"/>
    </source>
</evidence>
<dbReference type="AlphaFoldDB" id="F5XTF8"/>
<dbReference type="InterPro" id="IPR008928">
    <property type="entry name" value="6-hairpin_glycosidase_sf"/>
</dbReference>
<dbReference type="InterPro" id="IPR012341">
    <property type="entry name" value="6hp_glycosidase-like_sf"/>
</dbReference>
<gene>
    <name evidence="3" type="ordered locus">MLP_20160</name>
</gene>
<dbReference type="HOGENOM" id="CLU_042253_0_0_11"/>
<protein>
    <submittedName>
        <fullName evidence="3">Putative sugar isomerase</fullName>
    </submittedName>
</protein>
<dbReference type="InterPro" id="IPR010819">
    <property type="entry name" value="AGE/CE"/>
</dbReference>
<reference evidence="3 4" key="1">
    <citation type="submission" date="2011-05" db="EMBL/GenBank/DDBJ databases">
        <title>Whole genome sequence of Microlunatus phosphovorus NM-1.</title>
        <authorList>
            <person name="Hosoyama A."/>
            <person name="Sasaki K."/>
            <person name="Harada T."/>
            <person name="Igarashi R."/>
            <person name="Kawakoshi A."/>
            <person name="Sasagawa M."/>
            <person name="Fukada J."/>
            <person name="Nakamura S."/>
            <person name="Katano Y."/>
            <person name="Hanada S."/>
            <person name="Kamagata Y."/>
            <person name="Nakamura N."/>
            <person name="Yamazaki S."/>
            <person name="Fujita N."/>
        </authorList>
    </citation>
    <scope>NUCLEOTIDE SEQUENCE [LARGE SCALE GENOMIC DNA]</scope>
    <source>
        <strain evidence="4">ATCC 700054 / DSM 10555 / JCM 9379 / NBRC 101784 / NCIMB 13414 / VKM Ac-1990 / NM-1</strain>
    </source>
</reference>
<name>F5XTF8_MICPN</name>
<evidence type="ECO:0000256" key="1">
    <source>
        <dbReference type="ARBA" id="ARBA00008558"/>
    </source>
</evidence>
<dbReference type="OrthoDB" id="9806359at2"/>
<keyword evidence="2 3" id="KW-0413">Isomerase</keyword>
<evidence type="ECO:0000313" key="3">
    <source>
        <dbReference type="EMBL" id="BAK35030.1"/>
    </source>
</evidence>
<dbReference type="Proteomes" id="UP000007947">
    <property type="component" value="Chromosome"/>
</dbReference>
<dbReference type="Pfam" id="PF07221">
    <property type="entry name" value="GlcNAc_2-epim"/>
    <property type="match status" value="1"/>
</dbReference>
<dbReference type="PANTHER" id="PTHR15108">
    <property type="entry name" value="N-ACYLGLUCOSAMINE-2-EPIMERASE"/>
    <property type="match status" value="1"/>
</dbReference>
<dbReference type="Gene3D" id="1.50.10.10">
    <property type="match status" value="1"/>
</dbReference>
<evidence type="ECO:0000256" key="2">
    <source>
        <dbReference type="ARBA" id="ARBA00023235"/>
    </source>
</evidence>
<accession>F5XTF8</accession>
<dbReference type="GO" id="GO:0005975">
    <property type="term" value="P:carbohydrate metabolic process"/>
    <property type="evidence" value="ECO:0007669"/>
    <property type="project" value="InterPro"/>
</dbReference>
<proteinExistence type="inferred from homology"/>